<keyword evidence="3" id="KW-1185">Reference proteome</keyword>
<name>A0A5C3KAL1_COPMA</name>
<evidence type="ECO:0000313" key="3">
    <source>
        <dbReference type="Proteomes" id="UP000307440"/>
    </source>
</evidence>
<gene>
    <name evidence="2" type="ORF">FA15DRAFT_552232</name>
</gene>
<proteinExistence type="predicted"/>
<organism evidence="2 3">
    <name type="scientific">Coprinopsis marcescibilis</name>
    <name type="common">Agaric fungus</name>
    <name type="synonym">Psathyrella marcescibilis</name>
    <dbReference type="NCBI Taxonomy" id="230819"/>
    <lineage>
        <taxon>Eukaryota</taxon>
        <taxon>Fungi</taxon>
        <taxon>Dikarya</taxon>
        <taxon>Basidiomycota</taxon>
        <taxon>Agaricomycotina</taxon>
        <taxon>Agaricomycetes</taxon>
        <taxon>Agaricomycetidae</taxon>
        <taxon>Agaricales</taxon>
        <taxon>Agaricineae</taxon>
        <taxon>Psathyrellaceae</taxon>
        <taxon>Coprinopsis</taxon>
    </lineage>
</organism>
<dbReference type="AlphaFoldDB" id="A0A5C3KAL1"/>
<feature type="chain" id="PRO_5022915428" description="RRM domain-containing protein" evidence="1">
    <location>
        <begin position="24"/>
        <end position="214"/>
    </location>
</feature>
<sequence>AANWAGALDVLTLFLSHFDTTATGRTHSYHTTAQFIPTTFNPTIQAALEEVESSRGLKTGSIRHVRFFKPTALRARGQRYAHATIAFADPESANRSIAQGLFFDRWRVQVTKTLPEPRRCLKCQCLGMNHIAAQCRSIHEVCTRCAGMHKTSECDPDRGTGFTLKCSNCKPHKAVGHGAADRHCPVFLEKRCQLQQRLPETKYKFFPTDDPRSW</sequence>
<evidence type="ECO:0000256" key="1">
    <source>
        <dbReference type="SAM" id="SignalP"/>
    </source>
</evidence>
<protein>
    <recommendedName>
        <fullName evidence="4">RRM domain-containing protein</fullName>
    </recommendedName>
</protein>
<feature type="non-terminal residue" evidence="2">
    <location>
        <position position="1"/>
    </location>
</feature>
<dbReference type="EMBL" id="ML210569">
    <property type="protein sequence ID" value="TFK17100.1"/>
    <property type="molecule type" value="Genomic_DNA"/>
</dbReference>
<dbReference type="STRING" id="230819.A0A5C3KAL1"/>
<dbReference type="Proteomes" id="UP000307440">
    <property type="component" value="Unassembled WGS sequence"/>
</dbReference>
<dbReference type="OrthoDB" id="4230923at2759"/>
<evidence type="ECO:0000313" key="2">
    <source>
        <dbReference type="EMBL" id="TFK17100.1"/>
    </source>
</evidence>
<keyword evidence="1" id="KW-0732">Signal</keyword>
<reference evidence="2 3" key="1">
    <citation type="journal article" date="2019" name="Nat. Ecol. Evol.">
        <title>Megaphylogeny resolves global patterns of mushroom evolution.</title>
        <authorList>
            <person name="Varga T."/>
            <person name="Krizsan K."/>
            <person name="Foldi C."/>
            <person name="Dima B."/>
            <person name="Sanchez-Garcia M."/>
            <person name="Sanchez-Ramirez S."/>
            <person name="Szollosi G.J."/>
            <person name="Szarkandi J.G."/>
            <person name="Papp V."/>
            <person name="Albert L."/>
            <person name="Andreopoulos W."/>
            <person name="Angelini C."/>
            <person name="Antonin V."/>
            <person name="Barry K.W."/>
            <person name="Bougher N.L."/>
            <person name="Buchanan P."/>
            <person name="Buyck B."/>
            <person name="Bense V."/>
            <person name="Catcheside P."/>
            <person name="Chovatia M."/>
            <person name="Cooper J."/>
            <person name="Damon W."/>
            <person name="Desjardin D."/>
            <person name="Finy P."/>
            <person name="Geml J."/>
            <person name="Haridas S."/>
            <person name="Hughes K."/>
            <person name="Justo A."/>
            <person name="Karasinski D."/>
            <person name="Kautmanova I."/>
            <person name="Kiss B."/>
            <person name="Kocsube S."/>
            <person name="Kotiranta H."/>
            <person name="LaButti K.M."/>
            <person name="Lechner B.E."/>
            <person name="Liimatainen K."/>
            <person name="Lipzen A."/>
            <person name="Lukacs Z."/>
            <person name="Mihaltcheva S."/>
            <person name="Morgado L.N."/>
            <person name="Niskanen T."/>
            <person name="Noordeloos M.E."/>
            <person name="Ohm R.A."/>
            <person name="Ortiz-Santana B."/>
            <person name="Ovrebo C."/>
            <person name="Racz N."/>
            <person name="Riley R."/>
            <person name="Savchenko A."/>
            <person name="Shiryaev A."/>
            <person name="Soop K."/>
            <person name="Spirin V."/>
            <person name="Szebenyi C."/>
            <person name="Tomsovsky M."/>
            <person name="Tulloss R.E."/>
            <person name="Uehling J."/>
            <person name="Grigoriev I.V."/>
            <person name="Vagvolgyi C."/>
            <person name="Papp T."/>
            <person name="Martin F.M."/>
            <person name="Miettinen O."/>
            <person name="Hibbett D.S."/>
            <person name="Nagy L.G."/>
        </authorList>
    </citation>
    <scope>NUCLEOTIDE SEQUENCE [LARGE SCALE GENOMIC DNA]</scope>
    <source>
        <strain evidence="2 3">CBS 121175</strain>
    </source>
</reference>
<feature type="signal peptide" evidence="1">
    <location>
        <begin position="1"/>
        <end position="23"/>
    </location>
</feature>
<accession>A0A5C3KAL1</accession>
<feature type="non-terminal residue" evidence="2">
    <location>
        <position position="214"/>
    </location>
</feature>
<evidence type="ECO:0008006" key="4">
    <source>
        <dbReference type="Google" id="ProtNLM"/>
    </source>
</evidence>